<evidence type="ECO:0000313" key="3">
    <source>
        <dbReference type="Proteomes" id="UP000662747"/>
    </source>
</evidence>
<protein>
    <submittedName>
        <fullName evidence="2">Pilus assembly protein</fullName>
    </submittedName>
</protein>
<gene>
    <name evidence="2" type="ORF">JY651_38240</name>
</gene>
<accession>A0ABX7PDC8</accession>
<proteinExistence type="predicted"/>
<evidence type="ECO:0000313" key="2">
    <source>
        <dbReference type="EMBL" id="QSQ28431.1"/>
    </source>
</evidence>
<keyword evidence="3" id="KW-1185">Reference proteome</keyword>
<dbReference type="Proteomes" id="UP000662747">
    <property type="component" value="Chromosome"/>
</dbReference>
<dbReference type="EMBL" id="CP071090">
    <property type="protein sequence ID" value="QSQ28431.1"/>
    <property type="molecule type" value="Genomic_DNA"/>
</dbReference>
<dbReference type="Pfam" id="PF07811">
    <property type="entry name" value="TadE"/>
    <property type="match status" value="1"/>
</dbReference>
<feature type="domain" description="TadE-like" evidence="1">
    <location>
        <begin position="1"/>
        <end position="40"/>
    </location>
</feature>
<sequence>MVEAALTLPLVVFLVLGTLQLFMMLQARVLAHYAVFRATRAGAVGYGDCERMTHSAILALLPSFHSFLGNSTPGGSAPAKLAAAFAARRGNRFAPAMDNGHDGSIVWIYRNIAGGGVGSPQDRGFDEPGHLRRLEVRMIYWYPLRIPFANWVMSRMFMAQLGIENYTAANPLILAERNANWNQGEFTDPFTISTDLRNEMLTRYGRAQYVFPIETTFTMRMMTPLKQRFFPTPNCPPVP</sequence>
<organism evidence="2 3">
    <name type="scientific">Pyxidicoccus parkwayensis</name>
    <dbReference type="NCBI Taxonomy" id="2813578"/>
    <lineage>
        <taxon>Bacteria</taxon>
        <taxon>Pseudomonadati</taxon>
        <taxon>Myxococcota</taxon>
        <taxon>Myxococcia</taxon>
        <taxon>Myxococcales</taxon>
        <taxon>Cystobacterineae</taxon>
        <taxon>Myxococcaceae</taxon>
        <taxon>Pyxidicoccus</taxon>
    </lineage>
</organism>
<dbReference type="InterPro" id="IPR012495">
    <property type="entry name" value="TadE-like_dom"/>
</dbReference>
<reference evidence="2 3" key="1">
    <citation type="submission" date="2021-02" db="EMBL/GenBank/DDBJ databases">
        <title>De Novo genome assembly of isolated myxobacteria.</title>
        <authorList>
            <person name="Stevens D.C."/>
        </authorList>
    </citation>
    <scope>NUCLEOTIDE SEQUENCE [LARGE SCALE GENOMIC DNA]</scope>
    <source>
        <strain evidence="3">SCPEA02</strain>
    </source>
</reference>
<name>A0ABX7PDC8_9BACT</name>
<evidence type="ECO:0000259" key="1">
    <source>
        <dbReference type="Pfam" id="PF07811"/>
    </source>
</evidence>